<dbReference type="InterPro" id="IPR015943">
    <property type="entry name" value="WD40/YVTN_repeat-like_dom_sf"/>
</dbReference>
<dbReference type="Pfam" id="PF00400">
    <property type="entry name" value="WD40"/>
    <property type="match status" value="3"/>
</dbReference>
<keyword evidence="2 5" id="KW-0863">Zinc-finger</keyword>
<evidence type="ECO:0000256" key="5">
    <source>
        <dbReference type="PROSITE-ProRule" id="PRU00723"/>
    </source>
</evidence>
<dbReference type="Gramene" id="EFJ30701">
    <property type="protein sequence ID" value="EFJ30701"/>
    <property type="gene ID" value="SELMODRAFT_89394"/>
</dbReference>
<evidence type="ECO:0000256" key="4">
    <source>
        <dbReference type="PROSITE-ProRule" id="PRU00221"/>
    </source>
</evidence>
<dbReference type="SMART" id="SM00356">
    <property type="entry name" value="ZnF_C3H1"/>
    <property type="match status" value="1"/>
</dbReference>
<evidence type="ECO:0000256" key="1">
    <source>
        <dbReference type="ARBA" id="ARBA00022723"/>
    </source>
</evidence>
<dbReference type="KEGG" id="smo:SELMODRAFT_89394"/>
<keyword evidence="3 5" id="KW-0862">Zinc</keyword>
<dbReference type="Proteomes" id="UP000001514">
    <property type="component" value="Unassembled WGS sequence"/>
</dbReference>
<dbReference type="InParanoid" id="D8RAW9"/>
<evidence type="ECO:0000256" key="2">
    <source>
        <dbReference type="ARBA" id="ARBA00022771"/>
    </source>
</evidence>
<dbReference type="GO" id="GO:0008270">
    <property type="term" value="F:zinc ion binding"/>
    <property type="evidence" value="ECO:0007669"/>
    <property type="project" value="UniProtKB-KW"/>
</dbReference>
<organism evidence="8">
    <name type="scientific">Selaginella moellendorffii</name>
    <name type="common">Spikemoss</name>
    <dbReference type="NCBI Taxonomy" id="88036"/>
    <lineage>
        <taxon>Eukaryota</taxon>
        <taxon>Viridiplantae</taxon>
        <taxon>Streptophyta</taxon>
        <taxon>Embryophyta</taxon>
        <taxon>Tracheophyta</taxon>
        <taxon>Lycopodiopsida</taxon>
        <taxon>Selaginellales</taxon>
        <taxon>Selaginellaceae</taxon>
        <taxon>Selaginella</taxon>
    </lineage>
</organism>
<accession>D8RAW9</accession>
<dbReference type="InterPro" id="IPR001680">
    <property type="entry name" value="WD40_rpt"/>
</dbReference>
<protein>
    <recommendedName>
        <fullName evidence="6">C3H1-type domain-containing protein</fullName>
    </recommendedName>
</protein>
<dbReference type="SMART" id="SM00320">
    <property type="entry name" value="WD40"/>
    <property type="match status" value="5"/>
</dbReference>
<dbReference type="AlphaFoldDB" id="D8RAW9"/>
<reference evidence="7 8" key="1">
    <citation type="journal article" date="2011" name="Science">
        <title>The Selaginella genome identifies genetic changes associated with the evolution of vascular plants.</title>
        <authorList>
            <person name="Banks J.A."/>
            <person name="Nishiyama T."/>
            <person name="Hasebe M."/>
            <person name="Bowman J.L."/>
            <person name="Gribskov M."/>
            <person name="dePamphilis C."/>
            <person name="Albert V.A."/>
            <person name="Aono N."/>
            <person name="Aoyama T."/>
            <person name="Ambrose B.A."/>
            <person name="Ashton N.W."/>
            <person name="Axtell M.J."/>
            <person name="Barker E."/>
            <person name="Barker M.S."/>
            <person name="Bennetzen J.L."/>
            <person name="Bonawitz N.D."/>
            <person name="Chapple C."/>
            <person name="Cheng C."/>
            <person name="Correa L.G."/>
            <person name="Dacre M."/>
            <person name="DeBarry J."/>
            <person name="Dreyer I."/>
            <person name="Elias M."/>
            <person name="Engstrom E.M."/>
            <person name="Estelle M."/>
            <person name="Feng L."/>
            <person name="Finet C."/>
            <person name="Floyd S.K."/>
            <person name="Frommer W.B."/>
            <person name="Fujita T."/>
            <person name="Gramzow L."/>
            <person name="Gutensohn M."/>
            <person name="Harholt J."/>
            <person name="Hattori M."/>
            <person name="Heyl A."/>
            <person name="Hirai T."/>
            <person name="Hiwatashi Y."/>
            <person name="Ishikawa M."/>
            <person name="Iwata M."/>
            <person name="Karol K.G."/>
            <person name="Koehler B."/>
            <person name="Kolukisaoglu U."/>
            <person name="Kubo M."/>
            <person name="Kurata T."/>
            <person name="Lalonde S."/>
            <person name="Li K."/>
            <person name="Li Y."/>
            <person name="Litt A."/>
            <person name="Lyons E."/>
            <person name="Manning G."/>
            <person name="Maruyama T."/>
            <person name="Michael T.P."/>
            <person name="Mikami K."/>
            <person name="Miyazaki S."/>
            <person name="Morinaga S."/>
            <person name="Murata T."/>
            <person name="Mueller-Roeber B."/>
            <person name="Nelson D.R."/>
            <person name="Obara M."/>
            <person name="Oguri Y."/>
            <person name="Olmstead R.G."/>
            <person name="Onodera N."/>
            <person name="Petersen B.L."/>
            <person name="Pils B."/>
            <person name="Prigge M."/>
            <person name="Rensing S.A."/>
            <person name="Riano-Pachon D.M."/>
            <person name="Roberts A.W."/>
            <person name="Sato Y."/>
            <person name="Scheller H.V."/>
            <person name="Schulz B."/>
            <person name="Schulz C."/>
            <person name="Shakirov E.V."/>
            <person name="Shibagaki N."/>
            <person name="Shinohara N."/>
            <person name="Shippen D.E."/>
            <person name="Soerensen I."/>
            <person name="Sotooka R."/>
            <person name="Sugimoto N."/>
            <person name="Sugita M."/>
            <person name="Sumikawa N."/>
            <person name="Tanurdzic M."/>
            <person name="Theissen G."/>
            <person name="Ulvskov P."/>
            <person name="Wakazuki S."/>
            <person name="Weng J.K."/>
            <person name="Willats W.W."/>
            <person name="Wipf D."/>
            <person name="Wolf P.G."/>
            <person name="Yang L."/>
            <person name="Zimmer A.D."/>
            <person name="Zhu Q."/>
            <person name="Mitros T."/>
            <person name="Hellsten U."/>
            <person name="Loque D."/>
            <person name="Otillar R."/>
            <person name="Salamov A."/>
            <person name="Schmutz J."/>
            <person name="Shapiro H."/>
            <person name="Lindquist E."/>
            <person name="Lucas S."/>
            <person name="Rokhsar D."/>
            <person name="Grigoriev I.V."/>
        </authorList>
    </citation>
    <scope>NUCLEOTIDE SEQUENCE [LARGE SCALE GENOMIC DNA]</scope>
</reference>
<dbReference type="InterPro" id="IPR044715">
    <property type="entry name" value="WDR86-like"/>
</dbReference>
<dbReference type="PROSITE" id="PS50103">
    <property type="entry name" value="ZF_C3H1"/>
    <property type="match status" value="1"/>
</dbReference>
<evidence type="ECO:0000259" key="6">
    <source>
        <dbReference type="PROSITE" id="PS50103"/>
    </source>
</evidence>
<feature type="domain" description="C3H1-type" evidence="6">
    <location>
        <begin position="1"/>
        <end position="26"/>
    </location>
</feature>
<feature type="repeat" description="WD" evidence="4">
    <location>
        <begin position="37"/>
        <end position="78"/>
    </location>
</feature>
<sequence>TQRACAYWLEGSCRYGERCKFLHAATTVTGLALLTTLKEHKESITGIAMVPDSAVLFTGATDGTLRAWDCNSGTVSDTLRLEGPVEALASGFGWIFAGAGHEVLAWNVKFSQQTLQARAPGNVNALAVGKGLLVAGLGSGEVCAWEFGSGELKSTGTLSKHPSAVTALTVAGGRVYSGSRDGSIRVCEAETGKSCATIVKAHAGELTGLLCWESFLLSCSLDSFIKVWAATPAGTLENYFTFPEGEEEIVGRSGVTGMCGSVDSDGKPVLVCSYRDSTVKVYGLPSFEERGALFSSAEVISLSSAAAGNNLVFSGDKQGAVKVWKWSKDLIK</sequence>
<keyword evidence="8" id="KW-1185">Reference proteome</keyword>
<dbReference type="PANTHER" id="PTHR44489:SF1">
    <property type="entry name" value="ZINC FINGER CCCH DOMAIN-CONTAINING PROTEIN 63"/>
    <property type="match status" value="1"/>
</dbReference>
<feature type="zinc finger region" description="C3H1-type" evidence="5">
    <location>
        <begin position="1"/>
        <end position="26"/>
    </location>
</feature>
<dbReference type="Gene3D" id="2.130.10.10">
    <property type="entry name" value="YVTN repeat-like/Quinoprotein amine dehydrogenase"/>
    <property type="match status" value="2"/>
</dbReference>
<dbReference type="InterPro" id="IPR036855">
    <property type="entry name" value="Znf_CCCH_sf"/>
</dbReference>
<dbReference type="OrthoDB" id="59941at2759"/>
<feature type="non-terminal residue" evidence="7">
    <location>
        <position position="1"/>
    </location>
</feature>
<dbReference type="PROSITE" id="PS50294">
    <property type="entry name" value="WD_REPEATS_REGION"/>
    <property type="match status" value="1"/>
</dbReference>
<dbReference type="STRING" id="88036.D8RAW9"/>
<name>D8RAW9_SELML</name>
<dbReference type="Gene3D" id="2.30.30.1190">
    <property type="match status" value="1"/>
</dbReference>
<dbReference type="InterPro" id="IPR036322">
    <property type="entry name" value="WD40_repeat_dom_sf"/>
</dbReference>
<dbReference type="eggNOG" id="KOG0274">
    <property type="taxonomic scope" value="Eukaryota"/>
</dbReference>
<dbReference type="EMBL" id="GL377575">
    <property type="protein sequence ID" value="EFJ30701.1"/>
    <property type="molecule type" value="Genomic_DNA"/>
</dbReference>
<dbReference type="SUPFAM" id="SSF50978">
    <property type="entry name" value="WD40 repeat-like"/>
    <property type="match status" value="1"/>
</dbReference>
<keyword evidence="4" id="KW-0853">WD repeat</keyword>
<evidence type="ECO:0000256" key="3">
    <source>
        <dbReference type="ARBA" id="ARBA00022833"/>
    </source>
</evidence>
<dbReference type="InterPro" id="IPR000571">
    <property type="entry name" value="Znf_CCCH"/>
</dbReference>
<proteinExistence type="predicted"/>
<dbReference type="Pfam" id="PF18345">
    <property type="entry name" value="zf_CCCH_4"/>
    <property type="match status" value="1"/>
</dbReference>
<dbReference type="PROSITE" id="PS50082">
    <property type="entry name" value="WD_REPEATS_2"/>
    <property type="match status" value="1"/>
</dbReference>
<dbReference type="PANTHER" id="PTHR44489">
    <property type="match status" value="1"/>
</dbReference>
<evidence type="ECO:0000313" key="7">
    <source>
        <dbReference type="EMBL" id="EFJ30701.1"/>
    </source>
</evidence>
<dbReference type="SUPFAM" id="SSF90229">
    <property type="entry name" value="CCCH zinc finger"/>
    <property type="match status" value="1"/>
</dbReference>
<keyword evidence="1 5" id="KW-0479">Metal-binding</keyword>
<evidence type="ECO:0000313" key="8">
    <source>
        <dbReference type="Proteomes" id="UP000001514"/>
    </source>
</evidence>
<dbReference type="HOGENOM" id="CLU_037680_1_0_1"/>
<gene>
    <name evidence="7" type="ORF">SELMODRAFT_89394</name>
</gene>